<keyword evidence="1" id="KW-0808">Transferase</keyword>
<protein>
    <submittedName>
        <fullName evidence="1">Amidinotransferase</fullName>
    </submittedName>
</protein>
<dbReference type="SUPFAM" id="SSF55909">
    <property type="entry name" value="Pentein"/>
    <property type="match status" value="1"/>
</dbReference>
<accession>A0A1G7ZQ89</accession>
<gene>
    <name evidence="1" type="ORF">SAMN05216377_1192</name>
</gene>
<dbReference type="STRING" id="366584.SAMN05216377_1192"/>
<evidence type="ECO:0000313" key="2">
    <source>
        <dbReference type="Proteomes" id="UP000198967"/>
    </source>
</evidence>
<dbReference type="Gene3D" id="3.75.10.10">
    <property type="entry name" value="L-arginine/glycine Amidinotransferase, Chain A"/>
    <property type="match status" value="1"/>
</dbReference>
<dbReference type="AlphaFoldDB" id="A0A1G7ZQ89"/>
<dbReference type="Proteomes" id="UP000198967">
    <property type="component" value="Unassembled WGS sequence"/>
</dbReference>
<proteinExistence type="predicted"/>
<name>A0A1G7ZQ89_PSEOR</name>
<reference evidence="1 2" key="1">
    <citation type="submission" date="2016-10" db="EMBL/GenBank/DDBJ databases">
        <authorList>
            <person name="de Groot N.N."/>
        </authorList>
    </citation>
    <scope>NUCLEOTIDE SEQUENCE [LARGE SCALE GENOMIC DNA]</scope>
    <source>
        <strain evidence="1 2">CGMCC 4.3143</strain>
    </source>
</reference>
<evidence type="ECO:0000313" key="1">
    <source>
        <dbReference type="EMBL" id="SDH10716.1"/>
    </source>
</evidence>
<organism evidence="1 2">
    <name type="scientific">Pseudonocardia oroxyli</name>
    <dbReference type="NCBI Taxonomy" id="366584"/>
    <lineage>
        <taxon>Bacteria</taxon>
        <taxon>Bacillati</taxon>
        <taxon>Actinomycetota</taxon>
        <taxon>Actinomycetes</taxon>
        <taxon>Pseudonocardiales</taxon>
        <taxon>Pseudonocardiaceae</taxon>
        <taxon>Pseudonocardia</taxon>
    </lineage>
</organism>
<dbReference type="GO" id="GO:0016740">
    <property type="term" value="F:transferase activity"/>
    <property type="evidence" value="ECO:0007669"/>
    <property type="project" value="UniProtKB-KW"/>
</dbReference>
<keyword evidence="2" id="KW-1185">Reference proteome</keyword>
<dbReference type="EMBL" id="FNBE01000019">
    <property type="protein sequence ID" value="SDH10716.1"/>
    <property type="molecule type" value="Genomic_DNA"/>
</dbReference>
<sequence>MVSPELLLWFPEAFEPDSRSLIRALGLELVEVAESDARRFALNLVSDERTVTMTDRAPRVAALLRARGLTVVELPTAQLAKGGGGVRCTALTLHPAP</sequence>